<dbReference type="RefSeq" id="WP_316415587.1">
    <property type="nucleotide sequence ID" value="NZ_AP027080.1"/>
</dbReference>
<proteinExistence type="predicted"/>
<dbReference type="AlphaFoldDB" id="A0AA48K886"/>
<organism evidence="1 2">
    <name type="scientific">Mesoterricola silvestris</name>
    <dbReference type="NCBI Taxonomy" id="2927979"/>
    <lineage>
        <taxon>Bacteria</taxon>
        <taxon>Pseudomonadati</taxon>
        <taxon>Acidobacteriota</taxon>
        <taxon>Holophagae</taxon>
        <taxon>Holophagales</taxon>
        <taxon>Holophagaceae</taxon>
        <taxon>Mesoterricola</taxon>
    </lineage>
</organism>
<accession>A0AA48K886</accession>
<evidence type="ECO:0000313" key="2">
    <source>
        <dbReference type="Proteomes" id="UP001238179"/>
    </source>
</evidence>
<reference evidence="2" key="1">
    <citation type="journal article" date="2023" name="Int. J. Syst. Evol. Microbiol.">
        <title>Mesoterricola silvestris gen. nov., sp. nov., Mesoterricola sediminis sp. nov., Geothrix oryzae sp. nov., Geothrix edaphica sp. nov., Geothrix rubra sp. nov., and Geothrix limicola sp. nov., six novel members of Acidobacteriota isolated from soils.</title>
        <authorList>
            <person name="Itoh H."/>
            <person name="Sugisawa Y."/>
            <person name="Mise K."/>
            <person name="Xu Z."/>
            <person name="Kuniyasu M."/>
            <person name="Ushijima N."/>
            <person name="Kawano K."/>
            <person name="Kobayashi E."/>
            <person name="Shiratori Y."/>
            <person name="Masuda Y."/>
            <person name="Senoo K."/>
        </authorList>
    </citation>
    <scope>NUCLEOTIDE SEQUENCE [LARGE SCALE GENOMIC DNA]</scope>
    <source>
        <strain evidence="2">W79</strain>
    </source>
</reference>
<protein>
    <submittedName>
        <fullName evidence="1">Uncharacterized protein</fullName>
    </submittedName>
</protein>
<name>A0AA48K886_9BACT</name>
<keyword evidence="2" id="KW-1185">Reference proteome</keyword>
<dbReference type="Proteomes" id="UP001238179">
    <property type="component" value="Chromosome"/>
</dbReference>
<evidence type="ECO:0000313" key="1">
    <source>
        <dbReference type="EMBL" id="BDU72679.1"/>
    </source>
</evidence>
<sequence>MPTPSRHLTRQSLTRALQAAKTSLGARTRALPPETQSLAQQCAEAIQARIQDLAEGKGPPAVIQKALTTLIHSHADPVLVGALREFAQILVLHLAEDRDRFLSRGKDRRDS</sequence>
<dbReference type="KEGG" id="msil:METEAL_18530"/>
<dbReference type="EMBL" id="AP027080">
    <property type="protein sequence ID" value="BDU72679.1"/>
    <property type="molecule type" value="Genomic_DNA"/>
</dbReference>
<gene>
    <name evidence="1" type="ORF">METEAL_18530</name>
</gene>